<evidence type="ECO:0000313" key="3">
    <source>
        <dbReference type="Proteomes" id="UP000003844"/>
    </source>
</evidence>
<evidence type="ECO:0000313" key="2">
    <source>
        <dbReference type="EMBL" id="EHQ01932.1"/>
    </source>
</evidence>
<dbReference type="AlphaFoldDB" id="H2BWI9"/>
<reference evidence="3" key="1">
    <citation type="journal article" date="2012" name="Stand. Genomic Sci.">
        <title>Genome sequence of the Antarctic rhodopsins-containing flavobacterium Gillisia limnaea type strain (R-8282(T)).</title>
        <authorList>
            <person name="Riedel T."/>
            <person name="Held B."/>
            <person name="Nolan M."/>
            <person name="Lucas S."/>
            <person name="Lapidus A."/>
            <person name="Tice H."/>
            <person name="Del Rio T.G."/>
            <person name="Cheng J.F."/>
            <person name="Han C."/>
            <person name="Tapia R."/>
            <person name="Goodwin L.A."/>
            <person name="Pitluck S."/>
            <person name="Liolios K."/>
            <person name="Mavromatis K."/>
            <person name="Pagani I."/>
            <person name="Ivanova N."/>
            <person name="Mikhailova N."/>
            <person name="Pati A."/>
            <person name="Chen A."/>
            <person name="Palaniappan K."/>
            <person name="Land M."/>
            <person name="Rohde M."/>
            <person name="Tindall B.J."/>
            <person name="Detter J.C."/>
            <person name="Goker M."/>
            <person name="Bristow J."/>
            <person name="Eisen J.A."/>
            <person name="Markowitz V."/>
            <person name="Hugenholtz P."/>
            <person name="Kyrpides N.C."/>
            <person name="Klenk H.P."/>
            <person name="Woyke T."/>
        </authorList>
    </citation>
    <scope>NUCLEOTIDE SEQUENCE [LARGE SCALE GENOMIC DNA]</scope>
    <source>
        <strain evidence="3">DSM 15749 / LMG 21470 / R-8282</strain>
    </source>
</reference>
<dbReference type="HOGENOM" id="CLU_151876_1_0_10"/>
<protein>
    <recommendedName>
        <fullName evidence="4">Secreted protein</fullName>
    </recommendedName>
</protein>
<dbReference type="Proteomes" id="UP000003844">
    <property type="component" value="Unassembled WGS sequence"/>
</dbReference>
<keyword evidence="3" id="KW-1185">Reference proteome</keyword>
<feature type="chain" id="PRO_5003560655" description="Secreted protein" evidence="1">
    <location>
        <begin position="23"/>
        <end position="102"/>
    </location>
</feature>
<gene>
    <name evidence="2" type="ORF">Gilli_1264</name>
</gene>
<keyword evidence="1" id="KW-0732">Signal</keyword>
<dbReference type="eggNOG" id="ENOG5033FBP">
    <property type="taxonomic scope" value="Bacteria"/>
</dbReference>
<dbReference type="EMBL" id="JH594606">
    <property type="protein sequence ID" value="EHQ01932.1"/>
    <property type="molecule type" value="Genomic_DNA"/>
</dbReference>
<dbReference type="RefSeq" id="WP_006988249.1">
    <property type="nucleotide sequence ID" value="NZ_JH594606.1"/>
</dbReference>
<accession>H2BWI9</accession>
<evidence type="ECO:0000256" key="1">
    <source>
        <dbReference type="SAM" id="SignalP"/>
    </source>
</evidence>
<evidence type="ECO:0008006" key="4">
    <source>
        <dbReference type="Google" id="ProtNLM"/>
    </source>
</evidence>
<dbReference type="STRING" id="865937.Gilli_1264"/>
<organism evidence="2 3">
    <name type="scientific">Gillisia limnaea (strain DSM 15749 / LMG 21470 / R-8282)</name>
    <dbReference type="NCBI Taxonomy" id="865937"/>
    <lineage>
        <taxon>Bacteria</taxon>
        <taxon>Pseudomonadati</taxon>
        <taxon>Bacteroidota</taxon>
        <taxon>Flavobacteriia</taxon>
        <taxon>Flavobacteriales</taxon>
        <taxon>Flavobacteriaceae</taxon>
        <taxon>Gillisia</taxon>
    </lineage>
</organism>
<dbReference type="OrthoDB" id="671991at2"/>
<feature type="signal peptide" evidence="1">
    <location>
        <begin position="1"/>
        <end position="22"/>
    </location>
</feature>
<name>H2BWI9_GILLR</name>
<sequence>MKIGGFILALLVTSLSIIPCCSFDNCGDETVAENKNEKVPDEGEDSCSPFLNCGSCAGFTVQNTSEENNATYNSPKDKTAAHYRRRITGEVINTIWQPPRLS</sequence>
<proteinExistence type="predicted"/>